<dbReference type="Gene3D" id="2.60.120.1440">
    <property type="match status" value="1"/>
</dbReference>
<proteinExistence type="predicted"/>
<dbReference type="Pfam" id="PF04773">
    <property type="entry name" value="FecR"/>
    <property type="match status" value="1"/>
</dbReference>
<evidence type="ECO:0000256" key="1">
    <source>
        <dbReference type="SAM" id="Phobius"/>
    </source>
</evidence>
<accession>A0ABW3JXJ3</accession>
<keyword evidence="1" id="KW-0812">Transmembrane</keyword>
<feature type="transmembrane region" description="Helical" evidence="1">
    <location>
        <begin position="100"/>
        <end position="118"/>
    </location>
</feature>
<dbReference type="PIRSF" id="PIRSF018266">
    <property type="entry name" value="FecR"/>
    <property type="match status" value="1"/>
</dbReference>
<feature type="domain" description="Protein FecR C-terminal" evidence="3">
    <location>
        <begin position="296"/>
        <end position="363"/>
    </location>
</feature>
<keyword evidence="1" id="KW-1133">Transmembrane helix</keyword>
<sequence length="371" mass="42835">MKDYARFSAEELATDDDFIKWVKYANRYPELDRFWKNWLEQHPHRKEEVDEARLMIRAILEEPQHLPGHEKQRAIWNEISGTLSILAEEEKKIIPFYKRWYMKAASVVVILGIGWYTYQVVFTGHPAVNHHPVVATINLEKHVNNNDVPKTVVLEDGTSIVLQPHTMLRYPKHFKKDLREVYLIGEAFFEVKKDPARPFIVHANEIITRVLGTSFTVRNFIGEKNVTVQVKTGKVSVFKDQKKEKKEEVVEDAVDRVEGVVLMPNQQVVYERKAMKMVKSLVENPSVLIPVAKQEFEFTDTPIREVFDAIENAYGVDIVYDEELLASCAINASLTDEPLYDKLKLICKGIDASYEIIDSHIIIYSKGCTSQ</sequence>
<dbReference type="Gene3D" id="3.55.50.30">
    <property type="match status" value="1"/>
</dbReference>
<dbReference type="Proteomes" id="UP001597112">
    <property type="component" value="Unassembled WGS sequence"/>
</dbReference>
<evidence type="ECO:0000259" key="2">
    <source>
        <dbReference type="Pfam" id="PF04773"/>
    </source>
</evidence>
<dbReference type="Pfam" id="PF16344">
    <property type="entry name" value="FecR_C"/>
    <property type="match status" value="1"/>
</dbReference>
<dbReference type="EMBL" id="JBHTKA010000001">
    <property type="protein sequence ID" value="MFD0998274.1"/>
    <property type="molecule type" value="Genomic_DNA"/>
</dbReference>
<feature type="domain" description="FecR protein" evidence="2">
    <location>
        <begin position="151"/>
        <end position="235"/>
    </location>
</feature>
<name>A0ABW3JXJ3_9BACT</name>
<organism evidence="4 5">
    <name type="scientific">Ohtaekwangia kribbensis</name>
    <dbReference type="NCBI Taxonomy" id="688913"/>
    <lineage>
        <taxon>Bacteria</taxon>
        <taxon>Pseudomonadati</taxon>
        <taxon>Bacteroidota</taxon>
        <taxon>Cytophagia</taxon>
        <taxon>Cytophagales</taxon>
        <taxon>Fulvivirgaceae</taxon>
        <taxon>Ohtaekwangia</taxon>
    </lineage>
</organism>
<dbReference type="PANTHER" id="PTHR30273:SF2">
    <property type="entry name" value="PROTEIN FECR"/>
    <property type="match status" value="1"/>
</dbReference>
<dbReference type="RefSeq" id="WP_377574694.1">
    <property type="nucleotide sequence ID" value="NZ_JBHTKA010000001.1"/>
</dbReference>
<gene>
    <name evidence="4" type="ORF">ACFQ21_03110</name>
</gene>
<dbReference type="InterPro" id="IPR012373">
    <property type="entry name" value="Ferrdict_sens_TM"/>
</dbReference>
<evidence type="ECO:0000313" key="4">
    <source>
        <dbReference type="EMBL" id="MFD0998274.1"/>
    </source>
</evidence>
<keyword evidence="5" id="KW-1185">Reference proteome</keyword>
<evidence type="ECO:0000313" key="5">
    <source>
        <dbReference type="Proteomes" id="UP001597112"/>
    </source>
</evidence>
<protein>
    <submittedName>
        <fullName evidence="4">FecR family protein</fullName>
    </submittedName>
</protein>
<dbReference type="PANTHER" id="PTHR30273">
    <property type="entry name" value="PERIPLASMIC SIGNAL SENSOR AND SIGMA FACTOR ACTIVATOR FECR-RELATED"/>
    <property type="match status" value="1"/>
</dbReference>
<dbReference type="InterPro" id="IPR032508">
    <property type="entry name" value="FecR_C"/>
</dbReference>
<dbReference type="InterPro" id="IPR006860">
    <property type="entry name" value="FecR"/>
</dbReference>
<comment type="caution">
    <text evidence="4">The sequence shown here is derived from an EMBL/GenBank/DDBJ whole genome shotgun (WGS) entry which is preliminary data.</text>
</comment>
<keyword evidence="1" id="KW-0472">Membrane</keyword>
<evidence type="ECO:0000259" key="3">
    <source>
        <dbReference type="Pfam" id="PF16344"/>
    </source>
</evidence>
<reference evidence="5" key="1">
    <citation type="journal article" date="2019" name="Int. J. Syst. Evol. Microbiol.">
        <title>The Global Catalogue of Microorganisms (GCM) 10K type strain sequencing project: providing services to taxonomists for standard genome sequencing and annotation.</title>
        <authorList>
            <consortium name="The Broad Institute Genomics Platform"/>
            <consortium name="The Broad Institute Genome Sequencing Center for Infectious Disease"/>
            <person name="Wu L."/>
            <person name="Ma J."/>
        </authorList>
    </citation>
    <scope>NUCLEOTIDE SEQUENCE [LARGE SCALE GENOMIC DNA]</scope>
    <source>
        <strain evidence="5">CCUG 58938</strain>
    </source>
</reference>